<proteinExistence type="predicted"/>
<evidence type="ECO:0000313" key="1">
    <source>
        <dbReference type="EMBL" id="TXG68975.1"/>
    </source>
</evidence>
<dbReference type="Proteomes" id="UP000323000">
    <property type="component" value="Chromosome 2"/>
</dbReference>
<comment type="caution">
    <text evidence="1">The sequence shown here is derived from an EMBL/GenBank/DDBJ whole genome shotgun (WGS) entry which is preliminary data.</text>
</comment>
<evidence type="ECO:0008006" key="3">
    <source>
        <dbReference type="Google" id="ProtNLM"/>
    </source>
</evidence>
<evidence type="ECO:0000313" key="2">
    <source>
        <dbReference type="Proteomes" id="UP000323000"/>
    </source>
</evidence>
<dbReference type="AlphaFoldDB" id="A0A5C7IIR3"/>
<protein>
    <recommendedName>
        <fullName evidence="3">FBD domain-containing protein</fullName>
    </recommendedName>
</protein>
<organism evidence="1 2">
    <name type="scientific">Acer yangbiense</name>
    <dbReference type="NCBI Taxonomy" id="1000413"/>
    <lineage>
        <taxon>Eukaryota</taxon>
        <taxon>Viridiplantae</taxon>
        <taxon>Streptophyta</taxon>
        <taxon>Embryophyta</taxon>
        <taxon>Tracheophyta</taxon>
        <taxon>Spermatophyta</taxon>
        <taxon>Magnoliopsida</taxon>
        <taxon>eudicotyledons</taxon>
        <taxon>Gunneridae</taxon>
        <taxon>Pentapetalae</taxon>
        <taxon>rosids</taxon>
        <taxon>malvids</taxon>
        <taxon>Sapindales</taxon>
        <taxon>Sapindaceae</taxon>
        <taxon>Hippocastanoideae</taxon>
        <taxon>Acereae</taxon>
        <taxon>Acer</taxon>
    </lineage>
</organism>
<dbReference type="EMBL" id="VAHF01000002">
    <property type="protein sequence ID" value="TXG68975.1"/>
    <property type="molecule type" value="Genomic_DNA"/>
</dbReference>
<reference evidence="2" key="1">
    <citation type="journal article" date="2019" name="Gigascience">
        <title>De novo genome assembly of the endangered Acer yangbiense, a plant species with extremely small populations endemic to Yunnan Province, China.</title>
        <authorList>
            <person name="Yang J."/>
            <person name="Wariss H.M."/>
            <person name="Tao L."/>
            <person name="Zhang R."/>
            <person name="Yun Q."/>
            <person name="Hollingsworth P."/>
            <person name="Dao Z."/>
            <person name="Luo G."/>
            <person name="Guo H."/>
            <person name="Ma Y."/>
            <person name="Sun W."/>
        </authorList>
    </citation>
    <scope>NUCLEOTIDE SEQUENCE [LARGE SCALE GENOMIC DNA]</scope>
    <source>
        <strain evidence="2">cv. Malutang</strain>
    </source>
</reference>
<accession>A0A5C7IIR3</accession>
<gene>
    <name evidence="1" type="ORF">EZV62_003910</name>
</gene>
<dbReference type="OrthoDB" id="612216at2759"/>
<sequence length="183" mass="21005">MNFVDASLLRFCKLRFSVQKLRLSIGHPGIDGSFSLIDNWIGLVVENEVIDIDTPNLVSFSYHSDQIPISSINAPCPWEVGFDSGRPLDTRWYLNLKDFLGTSKQIKNLCIYVKSREWLYDKLRKQDAKCCSSHSIKCWQQDLKDCKIDGFTPYGDADDADIDDLMIMLLKIPPGVLKFHLDW</sequence>
<name>A0A5C7IIR3_9ROSI</name>
<keyword evidence="2" id="KW-1185">Reference proteome</keyword>